<organism evidence="3 4">
    <name type="scientific">Lacrimispora xylanolytica</name>
    <dbReference type="NCBI Taxonomy" id="29375"/>
    <lineage>
        <taxon>Bacteria</taxon>
        <taxon>Bacillati</taxon>
        <taxon>Bacillota</taxon>
        <taxon>Clostridia</taxon>
        <taxon>Lachnospirales</taxon>
        <taxon>Lachnospiraceae</taxon>
        <taxon>Lacrimispora</taxon>
    </lineage>
</organism>
<gene>
    <name evidence="3" type="ORF">OW255_19730</name>
</gene>
<name>A0ABY7AB02_9FIRM</name>
<reference evidence="3" key="1">
    <citation type="submission" date="2022-11" db="EMBL/GenBank/DDBJ databases">
        <title>Lacrimispora xylanolytica sy1, complete genome.</title>
        <authorList>
            <person name="Choi S."/>
        </authorList>
    </citation>
    <scope>NUCLEOTIDE SEQUENCE</scope>
    <source>
        <strain evidence="3">Sy1</strain>
    </source>
</reference>
<protein>
    <recommendedName>
        <fullName evidence="5">Glucan-binding YG repeat protein</fullName>
    </recommendedName>
</protein>
<dbReference type="Gene3D" id="2.10.270.10">
    <property type="entry name" value="Cholin Binding"/>
    <property type="match status" value="1"/>
</dbReference>
<feature type="repeat" description="Cell wall-binding" evidence="2">
    <location>
        <begin position="90"/>
        <end position="118"/>
    </location>
</feature>
<proteinExistence type="predicted"/>
<dbReference type="InterPro" id="IPR018337">
    <property type="entry name" value="Cell_wall/Cho-bd_repeat"/>
</dbReference>
<dbReference type="EMBL" id="CP113524">
    <property type="protein sequence ID" value="WAJ23756.1"/>
    <property type="molecule type" value="Genomic_DNA"/>
</dbReference>
<accession>A0ABY7AB02</accession>
<evidence type="ECO:0000313" key="4">
    <source>
        <dbReference type="Proteomes" id="UP001163115"/>
    </source>
</evidence>
<evidence type="ECO:0000256" key="1">
    <source>
        <dbReference type="ARBA" id="ARBA00022737"/>
    </source>
</evidence>
<dbReference type="RefSeq" id="WP_268115105.1">
    <property type="nucleotide sequence ID" value="NZ_CP113524.1"/>
</dbReference>
<dbReference type="SUPFAM" id="SSF69360">
    <property type="entry name" value="Cell wall binding repeat"/>
    <property type="match status" value="3"/>
</dbReference>
<keyword evidence="4" id="KW-1185">Reference proteome</keyword>
<evidence type="ECO:0000313" key="3">
    <source>
        <dbReference type="EMBL" id="WAJ23756.1"/>
    </source>
</evidence>
<evidence type="ECO:0000256" key="2">
    <source>
        <dbReference type="PROSITE-ProRule" id="PRU00591"/>
    </source>
</evidence>
<sequence length="527" mass="60392">MNKHWTRNTFMIMTAATLTINTAMVSKASGWTETENGWHYEENGGYITSAWKKGQKGFYYLGDTGKLKTSSWITDGDKNYYVDSEGLRVKNSWIYNQSWNDSTDTNQYWYYFDQNGEMLTGKQQIGDKKYFFSSTGEMLTGWITFTDNEAEYLTDEITTNNTYYCLEDGSRASGWLKLEAPDDEDHSGEEYWYNFKSTGVIRRNTKATIGNHEFCFDEQGRMIEGWAYKTADTDTYVRVDENTEKALLDTYNADASRYYYCGEEDLGVIQKDIWLSIVPPGLNGDPDEDATWYYFDKRGKMMTATKATASEATPSSASRMTEVRWVDTKGKYGLEGGDDDLHHARLQKVNNTYYLFDSRGEIIDGLIYIYNKDGSFQLKEGYYYFGSKSSKTTGKVTLVNDATDYHYYFSKKRENGYSEGQGVTGVYEGKLYYKGLAVTADEDTKYKLIYIPELAKTNGTGLFVVDENGKVKTSGLTSEMYDGTKYRVKKQGSSYRVFRVDLDTKEETELTHDDAELTLDFSEPELV</sequence>
<dbReference type="Pfam" id="PF01473">
    <property type="entry name" value="Choline_bind_1"/>
    <property type="match status" value="4"/>
</dbReference>
<evidence type="ECO:0008006" key="5">
    <source>
        <dbReference type="Google" id="ProtNLM"/>
    </source>
</evidence>
<dbReference type="Gene3D" id="2.10.270.20">
    <property type="match status" value="2"/>
</dbReference>
<dbReference type="Proteomes" id="UP001163115">
    <property type="component" value="Chromosome"/>
</dbReference>
<keyword evidence="1" id="KW-0677">Repeat</keyword>
<dbReference type="PROSITE" id="PS51170">
    <property type="entry name" value="CW"/>
    <property type="match status" value="1"/>
</dbReference>